<reference evidence="3 4" key="1">
    <citation type="journal article" date="2018" name="Cell">
        <title>The Chara Genome: Secondary Complexity and Implications for Plant Terrestrialization.</title>
        <authorList>
            <person name="Nishiyama T."/>
            <person name="Sakayama H."/>
            <person name="Vries J.D."/>
            <person name="Buschmann H."/>
            <person name="Saint-Marcoux D."/>
            <person name="Ullrich K.K."/>
            <person name="Haas F.B."/>
            <person name="Vanderstraeten L."/>
            <person name="Becker D."/>
            <person name="Lang D."/>
            <person name="Vosolsobe S."/>
            <person name="Rombauts S."/>
            <person name="Wilhelmsson P.K.I."/>
            <person name="Janitza P."/>
            <person name="Kern R."/>
            <person name="Heyl A."/>
            <person name="Rumpler F."/>
            <person name="Villalobos L.I.A.C."/>
            <person name="Clay J.M."/>
            <person name="Skokan R."/>
            <person name="Toyoda A."/>
            <person name="Suzuki Y."/>
            <person name="Kagoshima H."/>
            <person name="Schijlen E."/>
            <person name="Tajeshwar N."/>
            <person name="Catarino B."/>
            <person name="Hetherington A.J."/>
            <person name="Saltykova A."/>
            <person name="Bonnot C."/>
            <person name="Breuninger H."/>
            <person name="Symeonidi A."/>
            <person name="Radhakrishnan G.V."/>
            <person name="Van Nieuwerburgh F."/>
            <person name="Deforce D."/>
            <person name="Chang C."/>
            <person name="Karol K.G."/>
            <person name="Hedrich R."/>
            <person name="Ulvskov P."/>
            <person name="Glockner G."/>
            <person name="Delwiche C.F."/>
            <person name="Petrasek J."/>
            <person name="Van de Peer Y."/>
            <person name="Friml J."/>
            <person name="Beilby M."/>
            <person name="Dolan L."/>
            <person name="Kohara Y."/>
            <person name="Sugano S."/>
            <person name="Fujiyama A."/>
            <person name="Delaux P.-M."/>
            <person name="Quint M."/>
            <person name="TheiBen G."/>
            <person name="Hagemann M."/>
            <person name="Harholt J."/>
            <person name="Dunand C."/>
            <person name="Zachgo S."/>
            <person name="Langdale J."/>
            <person name="Maumus F."/>
            <person name="Straeten D.V.D."/>
            <person name="Gould S.B."/>
            <person name="Rensing S.A."/>
        </authorList>
    </citation>
    <scope>NUCLEOTIDE SEQUENCE [LARGE SCALE GENOMIC DNA]</scope>
    <source>
        <strain evidence="3 4">S276</strain>
    </source>
</reference>
<organism evidence="3 4">
    <name type="scientific">Chara braunii</name>
    <name type="common">Braun's stonewort</name>
    <dbReference type="NCBI Taxonomy" id="69332"/>
    <lineage>
        <taxon>Eukaryota</taxon>
        <taxon>Viridiplantae</taxon>
        <taxon>Streptophyta</taxon>
        <taxon>Charophyceae</taxon>
        <taxon>Charales</taxon>
        <taxon>Characeae</taxon>
        <taxon>Chara</taxon>
    </lineage>
</organism>
<keyword evidence="4" id="KW-1185">Reference proteome</keyword>
<dbReference type="Gramene" id="GBG88347">
    <property type="protein sequence ID" value="GBG88347"/>
    <property type="gene ID" value="CBR_g46912"/>
</dbReference>
<dbReference type="EMBL" id="BFEA01000666">
    <property type="protein sequence ID" value="GBG88347.1"/>
    <property type="molecule type" value="Genomic_DNA"/>
</dbReference>
<feature type="compositionally biased region" description="Basic and acidic residues" evidence="2">
    <location>
        <begin position="17"/>
        <end position="55"/>
    </location>
</feature>
<comment type="caution">
    <text evidence="3">The sequence shown here is derived from an EMBL/GenBank/DDBJ whole genome shotgun (WGS) entry which is preliminary data.</text>
</comment>
<gene>
    <name evidence="3" type="ORF">CBR_g46912</name>
</gene>
<feature type="coiled-coil region" evidence="1">
    <location>
        <begin position="128"/>
        <end position="162"/>
    </location>
</feature>
<evidence type="ECO:0000256" key="1">
    <source>
        <dbReference type="SAM" id="Coils"/>
    </source>
</evidence>
<proteinExistence type="predicted"/>
<evidence type="ECO:0000313" key="3">
    <source>
        <dbReference type="EMBL" id="GBG88347.1"/>
    </source>
</evidence>
<protein>
    <submittedName>
        <fullName evidence="3">Uncharacterized protein</fullName>
    </submittedName>
</protein>
<feature type="region of interest" description="Disordered" evidence="2">
    <location>
        <begin position="1"/>
        <end position="58"/>
    </location>
</feature>
<sequence>MKRVSSLEDNVGRIKAKHDADEAREQALREEEERKKRERDEEERRQRDKKEREDFQAQINKEVSVKLDQVYEAINGKKDTQSEEVSKLKARIEELQRRPLAASTSGEVIKPAEDDEVARLHSEQVELKKATDRRLAAMEEVIHALQRQCEDAEANAEVWKAEALRPGNKRGGVAIGDTPMTQNRVRPRLTLLETPGVVRRVDERLKGIVERHQREVDLLKEMRLTRG</sequence>
<name>A0A388M188_CHABU</name>
<accession>A0A388M188</accession>
<dbReference type="Proteomes" id="UP000265515">
    <property type="component" value="Unassembled WGS sequence"/>
</dbReference>
<keyword evidence="1" id="KW-0175">Coiled coil</keyword>
<evidence type="ECO:0000256" key="2">
    <source>
        <dbReference type="SAM" id="MobiDB-lite"/>
    </source>
</evidence>
<dbReference type="AlphaFoldDB" id="A0A388M188"/>
<evidence type="ECO:0000313" key="4">
    <source>
        <dbReference type="Proteomes" id="UP000265515"/>
    </source>
</evidence>